<evidence type="ECO:0000313" key="4">
    <source>
        <dbReference type="EMBL" id="CAG2158483.1"/>
    </source>
</evidence>
<name>A0ABM8TQW3_9BURK</name>
<evidence type="ECO:0000256" key="1">
    <source>
        <dbReference type="ARBA" id="ARBA00022679"/>
    </source>
</evidence>
<dbReference type="Gene3D" id="3.40.630.30">
    <property type="match status" value="1"/>
</dbReference>
<dbReference type="InterPro" id="IPR016181">
    <property type="entry name" value="Acyl_CoA_acyltransferase"/>
</dbReference>
<keyword evidence="2" id="KW-0012">Acyltransferase</keyword>
<dbReference type="PANTHER" id="PTHR43877:SF2">
    <property type="entry name" value="AMINOALKYLPHOSPHONATE N-ACETYLTRANSFERASE-RELATED"/>
    <property type="match status" value="1"/>
</dbReference>
<dbReference type="SUPFAM" id="SSF55729">
    <property type="entry name" value="Acyl-CoA N-acyltransferases (Nat)"/>
    <property type="match status" value="1"/>
</dbReference>
<gene>
    <name evidence="4" type="ORF">LMG26411_06007</name>
</gene>
<dbReference type="EMBL" id="CAJPVI010000047">
    <property type="protein sequence ID" value="CAG2158483.1"/>
    <property type="molecule type" value="Genomic_DNA"/>
</dbReference>
<organism evidence="4 5">
    <name type="scientific">Cupriavidus numazuensis</name>
    <dbReference type="NCBI Taxonomy" id="221992"/>
    <lineage>
        <taxon>Bacteria</taxon>
        <taxon>Pseudomonadati</taxon>
        <taxon>Pseudomonadota</taxon>
        <taxon>Betaproteobacteria</taxon>
        <taxon>Burkholderiales</taxon>
        <taxon>Burkholderiaceae</taxon>
        <taxon>Cupriavidus</taxon>
    </lineage>
</organism>
<reference evidence="4 5" key="1">
    <citation type="submission" date="2021-03" db="EMBL/GenBank/DDBJ databases">
        <authorList>
            <person name="Peeters C."/>
        </authorList>
    </citation>
    <scope>NUCLEOTIDE SEQUENCE [LARGE SCALE GENOMIC DNA]</scope>
    <source>
        <strain evidence="4 5">LMG 26411</strain>
    </source>
</reference>
<dbReference type="CDD" id="cd04301">
    <property type="entry name" value="NAT_SF"/>
    <property type="match status" value="1"/>
</dbReference>
<keyword evidence="1" id="KW-0808">Transferase</keyword>
<dbReference type="Proteomes" id="UP000672657">
    <property type="component" value="Unassembled WGS sequence"/>
</dbReference>
<dbReference type="InterPro" id="IPR050832">
    <property type="entry name" value="Bact_Acetyltransf"/>
</dbReference>
<evidence type="ECO:0000259" key="3">
    <source>
        <dbReference type="PROSITE" id="PS51186"/>
    </source>
</evidence>
<proteinExistence type="predicted"/>
<comment type="caution">
    <text evidence="4">The sequence shown here is derived from an EMBL/GenBank/DDBJ whole genome shotgun (WGS) entry which is preliminary data.</text>
</comment>
<dbReference type="PANTHER" id="PTHR43877">
    <property type="entry name" value="AMINOALKYLPHOSPHONATE N-ACETYLTRANSFERASE-RELATED-RELATED"/>
    <property type="match status" value="1"/>
</dbReference>
<feature type="domain" description="N-acetyltransferase" evidence="3">
    <location>
        <begin position="10"/>
        <end position="150"/>
    </location>
</feature>
<evidence type="ECO:0000313" key="5">
    <source>
        <dbReference type="Proteomes" id="UP000672657"/>
    </source>
</evidence>
<dbReference type="Pfam" id="PF00583">
    <property type="entry name" value="Acetyltransf_1"/>
    <property type="match status" value="1"/>
</dbReference>
<protein>
    <recommendedName>
        <fullName evidence="3">N-acetyltransferase domain-containing protein</fullName>
    </recommendedName>
</protein>
<sequence>MNMPIAKVSEDIRYVDDSVDVAACFGLMRQLRPHLTDVNEFIVRWRRQQAAGYRLMAAWDQDRPVALAGFRVQDNLVHGVHFYVDDLVTDESARSGGYGARLMDRLKNEARALGCTKLVLDTPLTNVLGHRFYYRNGLLASALRFNIVLD</sequence>
<dbReference type="PROSITE" id="PS51186">
    <property type="entry name" value="GNAT"/>
    <property type="match status" value="1"/>
</dbReference>
<keyword evidence="5" id="KW-1185">Reference proteome</keyword>
<accession>A0ABM8TQW3</accession>
<evidence type="ECO:0000256" key="2">
    <source>
        <dbReference type="ARBA" id="ARBA00023315"/>
    </source>
</evidence>
<dbReference type="InterPro" id="IPR000182">
    <property type="entry name" value="GNAT_dom"/>
</dbReference>